<gene>
    <name evidence="2" type="ORF">SCF082_LOCUS31533</name>
</gene>
<dbReference type="EMBL" id="CAXAMM010026758">
    <property type="protein sequence ID" value="CAK9059553.1"/>
    <property type="molecule type" value="Genomic_DNA"/>
</dbReference>
<proteinExistence type="predicted"/>
<evidence type="ECO:0000313" key="3">
    <source>
        <dbReference type="Proteomes" id="UP001642464"/>
    </source>
</evidence>
<evidence type="ECO:0000313" key="2">
    <source>
        <dbReference type="EMBL" id="CAK9059553.1"/>
    </source>
</evidence>
<name>A0ABP0N824_9DINO</name>
<sequence length="87" mass="10063">MKQPKDPAKEQQDIEDEEKMKEVKGAMQSKITIDDDDDEEISLEYIDEIMKKATVDCDRDSLVPEIEEVIDDVDAVYKSAIEFPKRL</sequence>
<keyword evidence="3" id="KW-1185">Reference proteome</keyword>
<organism evidence="2 3">
    <name type="scientific">Durusdinium trenchii</name>
    <dbReference type="NCBI Taxonomy" id="1381693"/>
    <lineage>
        <taxon>Eukaryota</taxon>
        <taxon>Sar</taxon>
        <taxon>Alveolata</taxon>
        <taxon>Dinophyceae</taxon>
        <taxon>Suessiales</taxon>
        <taxon>Symbiodiniaceae</taxon>
        <taxon>Durusdinium</taxon>
    </lineage>
</organism>
<protein>
    <submittedName>
        <fullName evidence="2">Uncharacterized protein</fullName>
    </submittedName>
</protein>
<dbReference type="Proteomes" id="UP001642464">
    <property type="component" value="Unassembled WGS sequence"/>
</dbReference>
<feature type="region of interest" description="Disordered" evidence="1">
    <location>
        <begin position="1"/>
        <end position="35"/>
    </location>
</feature>
<evidence type="ECO:0000256" key="1">
    <source>
        <dbReference type="SAM" id="MobiDB-lite"/>
    </source>
</evidence>
<reference evidence="2 3" key="1">
    <citation type="submission" date="2024-02" db="EMBL/GenBank/DDBJ databases">
        <authorList>
            <person name="Chen Y."/>
            <person name="Shah S."/>
            <person name="Dougan E. K."/>
            <person name="Thang M."/>
            <person name="Chan C."/>
        </authorList>
    </citation>
    <scope>NUCLEOTIDE SEQUENCE [LARGE SCALE GENOMIC DNA]</scope>
</reference>
<feature type="compositionally biased region" description="Basic and acidic residues" evidence="1">
    <location>
        <begin position="1"/>
        <end position="24"/>
    </location>
</feature>
<accession>A0ABP0N824</accession>
<comment type="caution">
    <text evidence="2">The sequence shown here is derived from an EMBL/GenBank/DDBJ whole genome shotgun (WGS) entry which is preliminary data.</text>
</comment>